<accession>K4F9R2</accession>
<dbReference type="KEGG" id="vg:13994246"/>
<reference evidence="1 2" key="1">
    <citation type="journal article" date="2014" name="Virology">
        <title>Supersize me: Cronobacter sakazakii phage GAP32.</title>
        <authorList>
            <person name="Abbasifar R."/>
            <person name="Griffiths M.W."/>
            <person name="Sabour P.M."/>
            <person name="Ackermann H.-W."/>
            <person name="Vandersteegen K."/>
            <person name="Lavigne R."/>
            <person name="Noben J.-P."/>
            <person name="Villa A.A."/>
            <person name="Abbasifar A."/>
            <person name="Nash J.H.E."/>
            <person name="Kropinski A.M."/>
        </authorList>
    </citation>
    <scope>NUCLEOTIDE SEQUENCE [LARGE SCALE GENOMIC DNA]</scope>
    <source>
        <strain evidence="1">GAP-32</strain>
    </source>
</reference>
<proteinExistence type="predicted"/>
<organism evidence="1 2">
    <name type="scientific">Cronobacter phage vB_CsaM_GAP32</name>
    <dbReference type="NCBI Taxonomy" id="1141136"/>
    <lineage>
        <taxon>Viruses</taxon>
        <taxon>Duplodnaviria</taxon>
        <taxon>Heunggongvirae</taxon>
        <taxon>Uroviricota</taxon>
        <taxon>Caudoviricetes</taxon>
        <taxon>Mimasvirus</taxon>
        <taxon>Mimasvirus GAP32</taxon>
    </lineage>
</organism>
<dbReference type="GeneID" id="13994246"/>
<sequence length="57" mass="6446">MKDKEVKKGLVVSISVVVSIDPIKTKVKTVLFEDVEEGREFAKNHTTISKEIVQFVK</sequence>
<dbReference type="EMBL" id="JN882285">
    <property type="protein sequence ID" value="AFC21955.1"/>
    <property type="molecule type" value="Genomic_DNA"/>
</dbReference>
<dbReference type="RefSeq" id="YP_006987610.1">
    <property type="nucleotide sequence ID" value="NC_019401.1"/>
</dbReference>
<gene>
    <name evidence="1" type="ORF">GAP32_496</name>
</gene>
<protein>
    <submittedName>
        <fullName evidence="1">Uncharacterized protein</fullName>
    </submittedName>
</protein>
<keyword evidence="2" id="KW-1185">Reference proteome</keyword>
<name>K4F9R2_9CAUD</name>
<evidence type="ECO:0000313" key="1">
    <source>
        <dbReference type="EMBL" id="AFC21955.1"/>
    </source>
</evidence>
<evidence type="ECO:0000313" key="2">
    <source>
        <dbReference type="Proteomes" id="UP000000457"/>
    </source>
</evidence>
<dbReference type="Proteomes" id="UP000000457">
    <property type="component" value="Segment"/>
</dbReference>